<proteinExistence type="inferred from homology"/>
<keyword evidence="6" id="KW-1133">Transmembrane helix</keyword>
<protein>
    <submittedName>
        <fullName evidence="13">Amiloride-sensitive sodium channel subunit gamma</fullName>
    </submittedName>
</protein>
<keyword evidence="3 12" id="KW-0813">Transport</keyword>
<dbReference type="OrthoDB" id="6421136at2759"/>
<accession>A0A8X6QVS9</accession>
<evidence type="ECO:0000256" key="12">
    <source>
        <dbReference type="RuleBase" id="RU000679"/>
    </source>
</evidence>
<dbReference type="EMBL" id="BMAW01086638">
    <property type="protein sequence ID" value="GFU48165.1"/>
    <property type="molecule type" value="Genomic_DNA"/>
</dbReference>
<keyword evidence="11 12" id="KW-0407">Ion channel</keyword>
<evidence type="ECO:0000256" key="10">
    <source>
        <dbReference type="ARBA" id="ARBA00023201"/>
    </source>
</evidence>
<evidence type="ECO:0000313" key="14">
    <source>
        <dbReference type="Proteomes" id="UP000887013"/>
    </source>
</evidence>
<dbReference type="PRINTS" id="PR01078">
    <property type="entry name" value="AMINACHANNEL"/>
</dbReference>
<name>A0A8X6QVS9_NEPPI</name>
<evidence type="ECO:0000256" key="11">
    <source>
        <dbReference type="ARBA" id="ARBA00023303"/>
    </source>
</evidence>
<dbReference type="AlphaFoldDB" id="A0A8X6QVS9"/>
<evidence type="ECO:0000313" key="13">
    <source>
        <dbReference type="EMBL" id="GFU48165.1"/>
    </source>
</evidence>
<dbReference type="PANTHER" id="PTHR11690">
    <property type="entry name" value="AMILORIDE-SENSITIVE SODIUM CHANNEL-RELATED"/>
    <property type="match status" value="1"/>
</dbReference>
<keyword evidence="4 12" id="KW-0894">Sodium channel</keyword>
<organism evidence="13 14">
    <name type="scientific">Nephila pilipes</name>
    <name type="common">Giant wood spider</name>
    <name type="synonym">Nephila maculata</name>
    <dbReference type="NCBI Taxonomy" id="299642"/>
    <lineage>
        <taxon>Eukaryota</taxon>
        <taxon>Metazoa</taxon>
        <taxon>Ecdysozoa</taxon>
        <taxon>Arthropoda</taxon>
        <taxon>Chelicerata</taxon>
        <taxon>Arachnida</taxon>
        <taxon>Araneae</taxon>
        <taxon>Araneomorphae</taxon>
        <taxon>Entelegynae</taxon>
        <taxon>Araneoidea</taxon>
        <taxon>Nephilidae</taxon>
        <taxon>Nephila</taxon>
    </lineage>
</organism>
<evidence type="ECO:0000256" key="4">
    <source>
        <dbReference type="ARBA" id="ARBA00022461"/>
    </source>
</evidence>
<keyword evidence="5 12" id="KW-0812">Transmembrane</keyword>
<dbReference type="Proteomes" id="UP000887013">
    <property type="component" value="Unassembled WGS sequence"/>
</dbReference>
<keyword evidence="8 12" id="KW-0406">Ion transport</keyword>
<evidence type="ECO:0000256" key="3">
    <source>
        <dbReference type="ARBA" id="ARBA00022448"/>
    </source>
</evidence>
<keyword evidence="7" id="KW-0915">Sodium</keyword>
<evidence type="ECO:0000256" key="9">
    <source>
        <dbReference type="ARBA" id="ARBA00023136"/>
    </source>
</evidence>
<evidence type="ECO:0000256" key="5">
    <source>
        <dbReference type="ARBA" id="ARBA00022692"/>
    </source>
</evidence>
<gene>
    <name evidence="13" type="primary">SCNN1G</name>
    <name evidence="13" type="ORF">NPIL_123781</name>
</gene>
<dbReference type="PANTHER" id="PTHR11690:SF248">
    <property type="entry name" value="PICKPOCKET 17, ISOFORM A"/>
    <property type="match status" value="1"/>
</dbReference>
<evidence type="ECO:0000256" key="1">
    <source>
        <dbReference type="ARBA" id="ARBA00004141"/>
    </source>
</evidence>
<evidence type="ECO:0000256" key="6">
    <source>
        <dbReference type="ARBA" id="ARBA00022989"/>
    </source>
</evidence>
<dbReference type="GO" id="GO:0015280">
    <property type="term" value="F:ligand-gated sodium channel activity"/>
    <property type="evidence" value="ECO:0007669"/>
    <property type="project" value="TreeGrafter"/>
</dbReference>
<dbReference type="Gene3D" id="2.60.470.10">
    <property type="entry name" value="Acid-sensing ion channels like domains"/>
    <property type="match status" value="1"/>
</dbReference>
<evidence type="ECO:0000256" key="7">
    <source>
        <dbReference type="ARBA" id="ARBA00023053"/>
    </source>
</evidence>
<keyword evidence="9" id="KW-0472">Membrane</keyword>
<reference evidence="13" key="1">
    <citation type="submission" date="2020-08" db="EMBL/GenBank/DDBJ databases">
        <title>Multicomponent nature underlies the extraordinary mechanical properties of spider dragline silk.</title>
        <authorList>
            <person name="Kono N."/>
            <person name="Nakamura H."/>
            <person name="Mori M."/>
            <person name="Yoshida Y."/>
            <person name="Ohtoshi R."/>
            <person name="Malay A.D."/>
            <person name="Moran D.A.P."/>
            <person name="Tomita M."/>
            <person name="Numata K."/>
            <person name="Arakawa K."/>
        </authorList>
    </citation>
    <scope>NUCLEOTIDE SEQUENCE</scope>
</reference>
<dbReference type="Gene3D" id="1.10.287.770">
    <property type="entry name" value="YojJ-like"/>
    <property type="match status" value="1"/>
</dbReference>
<sequence length="387" mass="44233">MEHMQKLEFPAVSVCNLNRLKFLDGQDSYNPYSPSPVGGPEIEGTPLQFSERRNYFQCGNGQNLTWNEDIKTERRLLIEYYEMDEMKRFKSGHLPFVFMNTCFFNGKLCPPNRITYFQNIRYGNCITFNGRNKDMKPLKVFDTGSGNGLILELDLESSFYQQFSKTIGARVVIHDPNETPTPEEQGFDVGPGYETSISLRQSVVFRLPAPFRDRCVDYRIREESSVSNQKDCVRTCIQTENFAKCGCIDQTLDVMNGLQPCNLINDSEMCCLDDILKNMTKHGPTCDCPQPCISVSYNEVLSTAIWPSKALISSGLYMFRGHKDEALRLNIFYSSLEKAVYEQKPKFEGFELISYLGCELGLWLGLSLLSVFEIVEKMSLIVKRNSL</sequence>
<dbReference type="InterPro" id="IPR001873">
    <property type="entry name" value="ENaC"/>
</dbReference>
<comment type="subcellular location">
    <subcellularLocation>
        <location evidence="1">Membrane</location>
        <topology evidence="1">Multi-pass membrane protein</topology>
    </subcellularLocation>
</comment>
<evidence type="ECO:0000256" key="2">
    <source>
        <dbReference type="ARBA" id="ARBA00007193"/>
    </source>
</evidence>
<dbReference type="GO" id="GO:0005886">
    <property type="term" value="C:plasma membrane"/>
    <property type="evidence" value="ECO:0007669"/>
    <property type="project" value="TreeGrafter"/>
</dbReference>
<keyword evidence="10 12" id="KW-0739">Sodium transport</keyword>
<comment type="caution">
    <text evidence="13">The sequence shown here is derived from an EMBL/GenBank/DDBJ whole genome shotgun (WGS) entry which is preliminary data.</text>
</comment>
<dbReference type="Pfam" id="PF00858">
    <property type="entry name" value="ASC"/>
    <property type="match status" value="1"/>
</dbReference>
<keyword evidence="14" id="KW-1185">Reference proteome</keyword>
<evidence type="ECO:0000256" key="8">
    <source>
        <dbReference type="ARBA" id="ARBA00023065"/>
    </source>
</evidence>
<comment type="similarity">
    <text evidence="2 12">Belongs to the amiloride-sensitive sodium channel (TC 1.A.6) family.</text>
</comment>